<organism evidence="1 2">
    <name type="scientific">Bacillus wiedmannii</name>
    <dbReference type="NCBI Taxonomy" id="1890302"/>
    <lineage>
        <taxon>Bacteria</taxon>
        <taxon>Bacillati</taxon>
        <taxon>Bacillota</taxon>
        <taxon>Bacilli</taxon>
        <taxon>Bacillales</taxon>
        <taxon>Bacillaceae</taxon>
        <taxon>Bacillus</taxon>
        <taxon>Bacillus cereus group</taxon>
    </lineage>
</organism>
<accession>A0ABX5DZ38</accession>
<evidence type="ECO:0000313" key="1">
    <source>
        <dbReference type="EMBL" id="PRT42739.1"/>
    </source>
</evidence>
<gene>
    <name evidence="1" type="ORF">C6357_01895</name>
</gene>
<keyword evidence="2" id="KW-1185">Reference proteome</keyword>
<proteinExistence type="predicted"/>
<dbReference type="Proteomes" id="UP000239236">
    <property type="component" value="Unassembled WGS sequence"/>
</dbReference>
<protein>
    <submittedName>
        <fullName evidence="1">Uncharacterized protein</fullName>
    </submittedName>
</protein>
<comment type="caution">
    <text evidence="1">The sequence shown here is derived from an EMBL/GenBank/DDBJ whole genome shotgun (WGS) entry which is preliminary data.</text>
</comment>
<name>A0ABX5DZ38_9BACI</name>
<sequence length="59" mass="6910">MTITVVTNIKTVSPVFILSPPMMLEEITSICYVSYHIRNEMKNQLKIQKTLYFMLENLT</sequence>
<reference evidence="1 2" key="1">
    <citation type="submission" date="2018-03" db="EMBL/GenBank/DDBJ databases">
        <title>Genotypic and phenotypic analysis of antagonistic Bacillus spp. isolated from rhizosphere soil of plants in Tibet.</title>
        <authorList>
            <person name="Borriss R."/>
            <person name="Lasch P."/>
            <person name="Wu L."/>
            <person name="Wu H."/>
            <person name="Gao X."/>
        </authorList>
    </citation>
    <scope>NUCLEOTIDE SEQUENCE [LARGE SCALE GENOMIC DNA]</scope>
    <source>
        <strain evidence="1 2">NMSW16</strain>
    </source>
</reference>
<evidence type="ECO:0000313" key="2">
    <source>
        <dbReference type="Proteomes" id="UP000239236"/>
    </source>
</evidence>
<dbReference type="EMBL" id="PVRR01000001">
    <property type="protein sequence ID" value="PRT42739.1"/>
    <property type="molecule type" value="Genomic_DNA"/>
</dbReference>